<proteinExistence type="predicted"/>
<feature type="chain" id="PRO_5010244490" evidence="9">
    <location>
        <begin position="24"/>
        <end position="118"/>
    </location>
</feature>
<keyword evidence="2" id="KW-1003">Cell membrane</keyword>
<evidence type="ECO:0000256" key="9">
    <source>
        <dbReference type="SAM" id="SignalP"/>
    </source>
</evidence>
<reference evidence="12" key="2">
    <citation type="submission" date="2025-08" db="UniProtKB">
        <authorList>
            <consortium name="RefSeq"/>
        </authorList>
    </citation>
    <scope>IDENTIFICATION</scope>
    <source>
        <tissue evidence="12">Etiolated seedlings</tissue>
    </source>
</reference>
<dbReference type="OrthoDB" id="2019109at2759"/>
<accession>A0A1S3E727</accession>
<dbReference type="AlphaFoldDB" id="A0A1S3E727"/>
<evidence type="ECO:0000256" key="8">
    <source>
        <dbReference type="ARBA" id="ARBA00023288"/>
    </source>
</evidence>
<evidence type="ECO:0000313" key="11">
    <source>
        <dbReference type="Proteomes" id="UP000087171"/>
    </source>
</evidence>
<dbReference type="Gene3D" id="1.20.58.1040">
    <property type="match status" value="1"/>
</dbReference>
<dbReference type="Pfam" id="PF07983">
    <property type="entry name" value="X8"/>
    <property type="match status" value="1"/>
</dbReference>
<evidence type="ECO:0000259" key="10">
    <source>
        <dbReference type="SMART" id="SM00768"/>
    </source>
</evidence>
<evidence type="ECO:0000256" key="6">
    <source>
        <dbReference type="ARBA" id="ARBA00023157"/>
    </source>
</evidence>
<dbReference type="Proteomes" id="UP000087171">
    <property type="component" value="Chromosome Ca5"/>
</dbReference>
<dbReference type="RefSeq" id="XP_012571174.1">
    <property type="nucleotide sequence ID" value="XM_012715720.1"/>
</dbReference>
<gene>
    <name evidence="12" type="primary">LOC105852112</name>
</gene>
<dbReference type="InterPro" id="IPR044788">
    <property type="entry name" value="X8_dom_prot"/>
</dbReference>
<keyword evidence="4 9" id="KW-0732">Signal</keyword>
<comment type="subcellular location">
    <subcellularLocation>
        <location evidence="1">Cell membrane</location>
        <topology evidence="1">Lipid-anchor</topology>
        <topology evidence="1">GPI-anchor</topology>
    </subcellularLocation>
</comment>
<keyword evidence="7" id="KW-0325">Glycoprotein</keyword>
<feature type="signal peptide" evidence="9">
    <location>
        <begin position="1"/>
        <end position="23"/>
    </location>
</feature>
<keyword evidence="3" id="KW-0336">GPI-anchor</keyword>
<evidence type="ECO:0000256" key="5">
    <source>
        <dbReference type="ARBA" id="ARBA00023136"/>
    </source>
</evidence>
<evidence type="ECO:0000256" key="3">
    <source>
        <dbReference type="ARBA" id="ARBA00022622"/>
    </source>
</evidence>
<keyword evidence="5" id="KW-0472">Membrane</keyword>
<dbReference type="FunFam" id="1.20.58.1040:FF:000001">
    <property type="entry name" value="Glucan endo-1,3-beta-glucosidase 4"/>
    <property type="match status" value="1"/>
</dbReference>
<dbReference type="PANTHER" id="PTHR31044">
    <property type="entry name" value="BETA-1,3 GLUCANASE"/>
    <property type="match status" value="1"/>
</dbReference>
<dbReference type="InterPro" id="IPR012946">
    <property type="entry name" value="X8"/>
</dbReference>
<evidence type="ECO:0000256" key="7">
    <source>
        <dbReference type="ARBA" id="ARBA00023180"/>
    </source>
</evidence>
<name>A0A1S3E727_CICAR</name>
<evidence type="ECO:0000256" key="2">
    <source>
        <dbReference type="ARBA" id="ARBA00022475"/>
    </source>
</evidence>
<organism evidence="11 12">
    <name type="scientific">Cicer arietinum</name>
    <name type="common">Chickpea</name>
    <name type="synonym">Garbanzo</name>
    <dbReference type="NCBI Taxonomy" id="3827"/>
    <lineage>
        <taxon>Eukaryota</taxon>
        <taxon>Viridiplantae</taxon>
        <taxon>Streptophyta</taxon>
        <taxon>Embryophyta</taxon>
        <taxon>Tracheophyta</taxon>
        <taxon>Spermatophyta</taxon>
        <taxon>Magnoliopsida</taxon>
        <taxon>eudicotyledons</taxon>
        <taxon>Gunneridae</taxon>
        <taxon>Pentapetalae</taxon>
        <taxon>rosids</taxon>
        <taxon>fabids</taxon>
        <taxon>Fabales</taxon>
        <taxon>Fabaceae</taxon>
        <taxon>Papilionoideae</taxon>
        <taxon>50 kb inversion clade</taxon>
        <taxon>NPAAA clade</taxon>
        <taxon>Hologalegina</taxon>
        <taxon>IRL clade</taxon>
        <taxon>Cicereae</taxon>
        <taxon>Cicer</taxon>
    </lineage>
</organism>
<reference evidence="11" key="1">
    <citation type="journal article" date="2013" name="Nat. Biotechnol.">
        <title>Draft genome sequence of chickpea (Cicer arietinum) provides a resource for trait improvement.</title>
        <authorList>
            <person name="Varshney R.K."/>
            <person name="Song C."/>
            <person name="Saxena R.K."/>
            <person name="Azam S."/>
            <person name="Yu S."/>
            <person name="Sharpe A.G."/>
            <person name="Cannon S."/>
            <person name="Baek J."/>
            <person name="Rosen B.D."/>
            <person name="Tar'an B."/>
            <person name="Millan T."/>
            <person name="Zhang X."/>
            <person name="Ramsay L.D."/>
            <person name="Iwata A."/>
            <person name="Wang Y."/>
            <person name="Nelson W."/>
            <person name="Farmer A.D."/>
            <person name="Gaur P.M."/>
            <person name="Soderlund C."/>
            <person name="Penmetsa R.V."/>
            <person name="Xu C."/>
            <person name="Bharti A.K."/>
            <person name="He W."/>
            <person name="Winter P."/>
            <person name="Zhao S."/>
            <person name="Hane J.K."/>
            <person name="Carrasquilla-Garcia N."/>
            <person name="Condie J.A."/>
            <person name="Upadhyaya H.D."/>
            <person name="Luo M.C."/>
            <person name="Thudi M."/>
            <person name="Gowda C.L."/>
            <person name="Singh N.P."/>
            <person name="Lichtenzveig J."/>
            <person name="Gali K.K."/>
            <person name="Rubio J."/>
            <person name="Nadarajan N."/>
            <person name="Dolezel J."/>
            <person name="Bansal K.C."/>
            <person name="Xu X."/>
            <person name="Edwards D."/>
            <person name="Zhang G."/>
            <person name="Kahl G."/>
            <person name="Gil J."/>
            <person name="Singh K.B."/>
            <person name="Datta S.K."/>
            <person name="Jackson S.A."/>
            <person name="Wang J."/>
            <person name="Cook D.R."/>
        </authorList>
    </citation>
    <scope>NUCLEOTIDE SEQUENCE [LARGE SCALE GENOMIC DNA]</scope>
    <source>
        <strain evidence="11">cv. CDC Frontier</strain>
    </source>
</reference>
<dbReference type="KEGG" id="cam:105852112"/>
<dbReference type="GO" id="GO:0098552">
    <property type="term" value="C:side of membrane"/>
    <property type="evidence" value="ECO:0007669"/>
    <property type="project" value="UniProtKB-KW"/>
</dbReference>
<protein>
    <submittedName>
        <fullName evidence="12">Glucan endo-1,3-beta-glucosidase 4-like</fullName>
    </submittedName>
</protein>
<feature type="domain" description="X8" evidence="10">
    <location>
        <begin position="27"/>
        <end position="114"/>
    </location>
</feature>
<keyword evidence="11" id="KW-1185">Reference proteome</keyword>
<keyword evidence="8" id="KW-0449">Lipoprotein</keyword>
<sequence>MTCVMFKSLILMVFATLSLKAYGDLQEWCIADPQAPDYAVQEALDWACSTMGGDADCTNIQWNQPCYIPNTVKDHASYAFNNYYQRFKSQGASCYFNAAGYLTTNDPSYESCIFNYIP</sequence>
<keyword evidence="6" id="KW-1015">Disulfide bond</keyword>
<dbReference type="GO" id="GO:0005886">
    <property type="term" value="C:plasma membrane"/>
    <property type="evidence" value="ECO:0007669"/>
    <property type="project" value="UniProtKB-SubCell"/>
</dbReference>
<evidence type="ECO:0000313" key="12">
    <source>
        <dbReference type="RefSeq" id="XP_012571174.1"/>
    </source>
</evidence>
<dbReference type="PANTHER" id="PTHR31044:SF35">
    <property type="entry name" value="GLUCAN ENDO-1,3-BETA-GLUCOSIDASE 4-LIKE"/>
    <property type="match status" value="1"/>
</dbReference>
<dbReference type="STRING" id="3827.A0A1S3E727"/>
<dbReference type="GeneID" id="105852112"/>
<dbReference type="SMART" id="SM00768">
    <property type="entry name" value="X8"/>
    <property type="match status" value="1"/>
</dbReference>
<dbReference type="GO" id="GO:0009506">
    <property type="term" value="C:plasmodesma"/>
    <property type="evidence" value="ECO:0007669"/>
    <property type="project" value="UniProtKB-ARBA"/>
</dbReference>
<evidence type="ECO:0000256" key="4">
    <source>
        <dbReference type="ARBA" id="ARBA00022729"/>
    </source>
</evidence>
<evidence type="ECO:0000256" key="1">
    <source>
        <dbReference type="ARBA" id="ARBA00004609"/>
    </source>
</evidence>